<dbReference type="RefSeq" id="WP_265580765.1">
    <property type="nucleotide sequence ID" value="NZ_CP036172.1"/>
</dbReference>
<dbReference type="KEGG" id="maqe:RJ40_10230"/>
<reference evidence="1" key="2">
    <citation type="submission" date="2019-02" db="EMBL/GenBank/DDBJ databases">
        <authorList>
            <person name="Chen S.-C."/>
            <person name="Chien H.-H."/>
            <person name="Lai M.-C."/>
        </authorList>
    </citation>
    <scope>NUCLEOTIDE SEQUENCE</scope>
    <source>
        <strain evidence="1">N2F9704</strain>
    </source>
</reference>
<dbReference type="Pfam" id="PF13646">
    <property type="entry name" value="HEAT_2"/>
    <property type="match status" value="1"/>
</dbReference>
<dbReference type="InterPro" id="IPR004155">
    <property type="entry name" value="PBS_lyase_HEAT"/>
</dbReference>
<sequence>MEHEQTDDLAGEALRLALGGAEEARIRRMASIFLGKTGGASSVGALETALRDPDKEVRAEAMRALVACGSAGFPVLLAALRDPDWRVRYRAAEGLGLIGERRAVAPLVRALKDEREHVRYMAAKALGQIADPAARGALLPLLRDPNPPARKAAATALGQIGGAEAVLEEALVDEPSGAVRRALRDALGRP</sequence>
<dbReference type="SUPFAM" id="SSF48371">
    <property type="entry name" value="ARM repeat"/>
    <property type="match status" value="1"/>
</dbReference>
<dbReference type="EMBL" id="CP036172">
    <property type="protein sequence ID" value="QSZ67848.1"/>
    <property type="molecule type" value="Genomic_DNA"/>
</dbReference>
<organism evidence="1 2">
    <name type="scientific">Methanofollis aquaemaris</name>
    <dbReference type="NCBI Taxonomy" id="126734"/>
    <lineage>
        <taxon>Archaea</taxon>
        <taxon>Methanobacteriati</taxon>
        <taxon>Methanobacteriota</taxon>
        <taxon>Stenosarchaea group</taxon>
        <taxon>Methanomicrobia</taxon>
        <taxon>Methanomicrobiales</taxon>
        <taxon>Methanomicrobiaceae</taxon>
        <taxon>Methanofollis</taxon>
    </lineage>
</organism>
<dbReference type="SMART" id="SM00567">
    <property type="entry name" value="EZ_HEAT"/>
    <property type="match status" value="5"/>
</dbReference>
<evidence type="ECO:0000313" key="1">
    <source>
        <dbReference type="EMBL" id="QSZ67848.1"/>
    </source>
</evidence>
<proteinExistence type="predicted"/>
<name>A0A8A3S6S8_9EURY</name>
<reference evidence="1" key="1">
    <citation type="journal article" date="2001" name="Int. J. Syst. Evol. Microbiol.">
        <title>Methanofollis aquaemaris sp. nov., a methanogen isolated from an aquaculture fish pond.</title>
        <authorList>
            <person name="Lai M.C."/>
            <person name="Chen S.C."/>
        </authorList>
    </citation>
    <scope>NUCLEOTIDE SEQUENCE</scope>
    <source>
        <strain evidence="1">N2F9704</strain>
    </source>
</reference>
<dbReference type="PANTHER" id="PTHR12697:SF5">
    <property type="entry name" value="DEOXYHYPUSINE HYDROXYLASE"/>
    <property type="match status" value="1"/>
</dbReference>
<dbReference type="GO" id="GO:0016491">
    <property type="term" value="F:oxidoreductase activity"/>
    <property type="evidence" value="ECO:0007669"/>
    <property type="project" value="TreeGrafter"/>
</dbReference>
<evidence type="ECO:0000313" key="2">
    <source>
        <dbReference type="Proteomes" id="UP001042704"/>
    </source>
</evidence>
<keyword evidence="2" id="KW-1185">Reference proteome</keyword>
<dbReference type="Proteomes" id="UP001042704">
    <property type="component" value="Chromosome"/>
</dbReference>
<protein>
    <submittedName>
        <fullName evidence="1">HEAT repeat domain-containing protein</fullName>
    </submittedName>
</protein>
<gene>
    <name evidence="1" type="ORF">RJ40_10230</name>
</gene>
<dbReference type="Gene3D" id="1.25.10.10">
    <property type="entry name" value="Leucine-rich Repeat Variant"/>
    <property type="match status" value="2"/>
</dbReference>
<dbReference type="Pfam" id="PF03130">
    <property type="entry name" value="HEAT_PBS"/>
    <property type="match status" value="1"/>
</dbReference>
<dbReference type="GeneID" id="76424750"/>
<dbReference type="InterPro" id="IPR011989">
    <property type="entry name" value="ARM-like"/>
</dbReference>
<accession>A0A8A3S6S8</accession>
<dbReference type="PANTHER" id="PTHR12697">
    <property type="entry name" value="PBS LYASE HEAT-LIKE PROTEIN"/>
    <property type="match status" value="1"/>
</dbReference>
<dbReference type="AlphaFoldDB" id="A0A8A3S6S8"/>
<dbReference type="InterPro" id="IPR016024">
    <property type="entry name" value="ARM-type_fold"/>
</dbReference>